<dbReference type="Gene3D" id="1.10.340.30">
    <property type="entry name" value="Hypothetical protein, domain 2"/>
    <property type="match status" value="1"/>
</dbReference>
<evidence type="ECO:0000256" key="3">
    <source>
        <dbReference type="ARBA" id="ARBA00023004"/>
    </source>
</evidence>
<dbReference type="InterPro" id="IPR023170">
    <property type="entry name" value="HhH_base_excis_C"/>
</dbReference>
<keyword evidence="6" id="KW-0255">Endonuclease</keyword>
<keyword evidence="6" id="KW-0540">Nuclease</keyword>
<keyword evidence="3" id="KW-0408">Iron</keyword>
<organism evidence="6 7">
    <name type="scientific">Aciduricibacillus chroicocephali</name>
    <dbReference type="NCBI Taxonomy" id="3054939"/>
    <lineage>
        <taxon>Bacteria</taxon>
        <taxon>Bacillati</taxon>
        <taxon>Bacillota</taxon>
        <taxon>Bacilli</taxon>
        <taxon>Bacillales</taxon>
        <taxon>Bacillaceae</taxon>
        <taxon>Aciduricibacillus</taxon>
    </lineage>
</organism>
<evidence type="ECO:0000313" key="6">
    <source>
        <dbReference type="EMBL" id="WLV24928.1"/>
    </source>
</evidence>
<dbReference type="InterPro" id="IPR003265">
    <property type="entry name" value="HhH-GPD_domain"/>
</dbReference>
<dbReference type="GO" id="GO:0004519">
    <property type="term" value="F:endonuclease activity"/>
    <property type="evidence" value="ECO:0007669"/>
    <property type="project" value="UniProtKB-KW"/>
</dbReference>
<dbReference type="SMART" id="SM00478">
    <property type="entry name" value="ENDO3c"/>
    <property type="match status" value="1"/>
</dbReference>
<dbReference type="Gene3D" id="1.10.1670.10">
    <property type="entry name" value="Helix-hairpin-Helix base-excision DNA repair enzymes (C-terminal)"/>
    <property type="match status" value="1"/>
</dbReference>
<dbReference type="SUPFAM" id="SSF48150">
    <property type="entry name" value="DNA-glycosylase"/>
    <property type="match status" value="1"/>
</dbReference>
<dbReference type="Proteomes" id="UP001180087">
    <property type="component" value="Chromosome"/>
</dbReference>
<reference evidence="6" key="1">
    <citation type="submission" date="2023-06" db="EMBL/GenBank/DDBJ databases">
        <title>A Treasure from Seagulls: Isolation and Description of Aciduricobacillus qingdaonensis gen. nov., sp. nov., a Rare Obligately Uric Acid-utilizing Member in the Family Bacillaceae.</title>
        <authorList>
            <person name="Liu W."/>
            <person name="Wang B."/>
        </authorList>
    </citation>
    <scope>NUCLEOTIDE SEQUENCE</scope>
    <source>
        <strain evidence="6">44XB</strain>
    </source>
</reference>
<gene>
    <name evidence="6" type="ORF">QR721_01435</name>
</gene>
<keyword evidence="7" id="KW-1185">Reference proteome</keyword>
<dbReference type="RefSeq" id="WP_348028453.1">
    <property type="nucleotide sequence ID" value="NZ_CP129113.1"/>
</dbReference>
<accession>A0ABY9KVQ4</accession>
<proteinExistence type="predicted"/>
<evidence type="ECO:0000259" key="5">
    <source>
        <dbReference type="SMART" id="SM00478"/>
    </source>
</evidence>
<keyword evidence="1" id="KW-0004">4Fe-4S</keyword>
<evidence type="ECO:0000256" key="4">
    <source>
        <dbReference type="ARBA" id="ARBA00023014"/>
    </source>
</evidence>
<dbReference type="PANTHER" id="PTHR10359">
    <property type="entry name" value="A/G-SPECIFIC ADENINE GLYCOSYLASE/ENDONUCLEASE III"/>
    <property type="match status" value="1"/>
</dbReference>
<feature type="domain" description="HhH-GPD" evidence="5">
    <location>
        <begin position="7"/>
        <end position="162"/>
    </location>
</feature>
<dbReference type="EMBL" id="CP129113">
    <property type="protein sequence ID" value="WLV24928.1"/>
    <property type="molecule type" value="Genomic_DNA"/>
</dbReference>
<evidence type="ECO:0000256" key="2">
    <source>
        <dbReference type="ARBA" id="ARBA00022723"/>
    </source>
</evidence>
<dbReference type="Pfam" id="PF00730">
    <property type="entry name" value="HhH-GPD"/>
    <property type="match status" value="1"/>
</dbReference>
<dbReference type="PIRSF" id="PIRSF001435">
    <property type="entry name" value="Nth"/>
    <property type="match status" value="1"/>
</dbReference>
<evidence type="ECO:0000313" key="7">
    <source>
        <dbReference type="Proteomes" id="UP001180087"/>
    </source>
</evidence>
<protein>
    <submittedName>
        <fullName evidence="6">Endonuclease</fullName>
    </submittedName>
</protein>
<evidence type="ECO:0000256" key="1">
    <source>
        <dbReference type="ARBA" id="ARBA00022485"/>
    </source>
</evidence>
<dbReference type="InterPro" id="IPR011257">
    <property type="entry name" value="DNA_glycosylase"/>
</dbReference>
<keyword evidence="4" id="KW-0411">Iron-sulfur</keyword>
<dbReference type="PANTHER" id="PTHR10359:SF19">
    <property type="entry name" value="DNA REPAIR GLYCOSYLASE MJ1434-RELATED"/>
    <property type="match status" value="1"/>
</dbReference>
<sequence>MMIGAILVQNTSWTNVDKAMEKLKPYLDANTIQSMPTEKLAELIRSSGFFNMKAKRVKAFVEWFLKHDCNVEELKKWPLNNLRNELLSIHGIGRETADDMLLYAFDKPVFIVDAYARRIFYRIGFDMPTSYDSFRLMVEAELPESVYMFNEYHAVLVEHAKVHCRKKPICSGCPLITICSRRIN</sequence>
<dbReference type="CDD" id="cd00056">
    <property type="entry name" value="ENDO3c"/>
    <property type="match status" value="1"/>
</dbReference>
<keyword evidence="2" id="KW-0479">Metal-binding</keyword>
<name>A0ABY9KVQ4_9BACI</name>
<keyword evidence="6" id="KW-0378">Hydrolase</keyword>